<dbReference type="Proteomes" id="UP000320496">
    <property type="component" value="Chromosome"/>
</dbReference>
<dbReference type="GO" id="GO:0016020">
    <property type="term" value="C:membrane"/>
    <property type="evidence" value="ECO:0007669"/>
    <property type="project" value="TreeGrafter"/>
</dbReference>
<feature type="transmembrane region" description="Helical" evidence="1">
    <location>
        <begin position="31"/>
        <end position="50"/>
    </location>
</feature>
<feature type="transmembrane region" description="Helical" evidence="1">
    <location>
        <begin position="108"/>
        <end position="126"/>
    </location>
</feature>
<evidence type="ECO:0000313" key="2">
    <source>
        <dbReference type="EMBL" id="QDU38088.1"/>
    </source>
</evidence>
<dbReference type="AlphaFoldDB" id="A0A517Z6H7"/>
<keyword evidence="1" id="KW-0812">Transmembrane</keyword>
<feature type="transmembrane region" description="Helical" evidence="1">
    <location>
        <begin position="7"/>
        <end position="25"/>
    </location>
</feature>
<organism evidence="2 3">
    <name type="scientific">Maioricimonas rarisocia</name>
    <dbReference type="NCBI Taxonomy" id="2528026"/>
    <lineage>
        <taxon>Bacteria</taxon>
        <taxon>Pseudomonadati</taxon>
        <taxon>Planctomycetota</taxon>
        <taxon>Planctomycetia</taxon>
        <taxon>Planctomycetales</taxon>
        <taxon>Planctomycetaceae</taxon>
        <taxon>Maioricimonas</taxon>
    </lineage>
</organism>
<dbReference type="RefSeq" id="WP_145369407.1">
    <property type="nucleotide sequence ID" value="NZ_CP036275.1"/>
</dbReference>
<keyword evidence="1" id="KW-1133">Transmembrane helix</keyword>
<gene>
    <name evidence="2" type="ORF">Mal4_24090</name>
</gene>
<dbReference type="EMBL" id="CP036275">
    <property type="protein sequence ID" value="QDU38088.1"/>
    <property type="molecule type" value="Genomic_DNA"/>
</dbReference>
<dbReference type="OrthoDB" id="9779233at2"/>
<dbReference type="InterPro" id="IPR010721">
    <property type="entry name" value="UstE-like"/>
</dbReference>
<accession>A0A517Z6H7</accession>
<dbReference type="PANTHER" id="PTHR32251:SF17">
    <property type="entry name" value="STEROID 5-ALPHA REDUCTASE C-TERMINAL DOMAIN-CONTAINING PROTEIN"/>
    <property type="match status" value="1"/>
</dbReference>
<dbReference type="KEGG" id="mri:Mal4_24090"/>
<feature type="transmembrane region" description="Helical" evidence="1">
    <location>
        <begin position="138"/>
        <end position="157"/>
    </location>
</feature>
<proteinExistence type="predicted"/>
<evidence type="ECO:0000313" key="3">
    <source>
        <dbReference type="Proteomes" id="UP000320496"/>
    </source>
</evidence>
<protein>
    <submittedName>
        <fullName evidence="2">3-oxo-5-alpha-steroid 4-dehydrogenase</fullName>
    </submittedName>
</protein>
<feature type="transmembrane region" description="Helical" evidence="1">
    <location>
        <begin position="195"/>
        <end position="223"/>
    </location>
</feature>
<name>A0A517Z6H7_9PLAN</name>
<evidence type="ECO:0000256" key="1">
    <source>
        <dbReference type="SAM" id="Phobius"/>
    </source>
</evidence>
<keyword evidence="1" id="KW-0472">Membrane</keyword>
<dbReference type="Gene3D" id="1.20.120.1630">
    <property type="match status" value="1"/>
</dbReference>
<dbReference type="Pfam" id="PF06966">
    <property type="entry name" value="DUF1295"/>
    <property type="match status" value="1"/>
</dbReference>
<reference evidence="2 3" key="1">
    <citation type="submission" date="2019-02" db="EMBL/GenBank/DDBJ databases">
        <title>Deep-cultivation of Planctomycetes and their phenomic and genomic characterization uncovers novel biology.</title>
        <authorList>
            <person name="Wiegand S."/>
            <person name="Jogler M."/>
            <person name="Boedeker C."/>
            <person name="Pinto D."/>
            <person name="Vollmers J."/>
            <person name="Rivas-Marin E."/>
            <person name="Kohn T."/>
            <person name="Peeters S.H."/>
            <person name="Heuer A."/>
            <person name="Rast P."/>
            <person name="Oberbeckmann S."/>
            <person name="Bunk B."/>
            <person name="Jeske O."/>
            <person name="Meyerdierks A."/>
            <person name="Storesund J.E."/>
            <person name="Kallscheuer N."/>
            <person name="Luecker S."/>
            <person name="Lage O.M."/>
            <person name="Pohl T."/>
            <person name="Merkel B.J."/>
            <person name="Hornburger P."/>
            <person name="Mueller R.-W."/>
            <person name="Bruemmer F."/>
            <person name="Labrenz M."/>
            <person name="Spormann A.M."/>
            <person name="Op den Camp H."/>
            <person name="Overmann J."/>
            <person name="Amann R."/>
            <person name="Jetten M.S.M."/>
            <person name="Mascher T."/>
            <person name="Medema M.H."/>
            <person name="Devos D.P."/>
            <person name="Kaster A.-K."/>
            <person name="Ovreas L."/>
            <person name="Rohde M."/>
            <person name="Galperin M.Y."/>
            <person name="Jogler C."/>
        </authorList>
    </citation>
    <scope>NUCLEOTIDE SEQUENCE [LARGE SCALE GENOMIC DNA]</scope>
    <source>
        <strain evidence="2 3">Mal4</strain>
    </source>
</reference>
<dbReference type="PANTHER" id="PTHR32251">
    <property type="entry name" value="3-OXO-5-ALPHA-STEROID 4-DEHYDROGENASE"/>
    <property type="match status" value="1"/>
</dbReference>
<keyword evidence="3" id="KW-1185">Reference proteome</keyword>
<dbReference type="PROSITE" id="PS50244">
    <property type="entry name" value="S5A_REDUCTASE"/>
    <property type="match status" value="1"/>
</dbReference>
<sequence>MNVWLQIAVGFVAMGVVMSLLWLYQARRGDAGVVDVAWGMGVGLLTVFFAASASQGDETRRVLIASLAMVWSLRLSGYIFRRLQTLPEDGRYQTLKEAWGSSAQVRLFGFYQVQAFWSVLFALPMLIASRNPAPAMQWFDYVGIGIWAIAICGESIADWQLARFRNDPTTSGKVCRDGLWQYSRHPNYFFEWVHWWAYVAFAWGAPWGWLTLFGPAFMLFFLLKVTGVPPTEKQALKSRGDAYREYQRTTSVFFPWPPKEETAA</sequence>